<evidence type="ECO:0000256" key="2">
    <source>
        <dbReference type="SAM" id="SignalP"/>
    </source>
</evidence>
<dbReference type="OrthoDB" id="5594107at2"/>
<organism evidence="3 4">
    <name type="scientific">Aeromonas lusitana</name>
    <dbReference type="NCBI Taxonomy" id="931529"/>
    <lineage>
        <taxon>Bacteria</taxon>
        <taxon>Pseudomonadati</taxon>
        <taxon>Pseudomonadota</taxon>
        <taxon>Gammaproteobacteria</taxon>
        <taxon>Aeromonadales</taxon>
        <taxon>Aeromonadaceae</taxon>
        <taxon>Aeromonas</taxon>
    </lineage>
</organism>
<protein>
    <recommendedName>
        <fullName evidence="5">Acid-shock protein</fullName>
    </recommendedName>
</protein>
<feature type="region of interest" description="Disordered" evidence="1">
    <location>
        <begin position="56"/>
        <end position="77"/>
    </location>
</feature>
<evidence type="ECO:0000313" key="3">
    <source>
        <dbReference type="EMBL" id="PJC93117.1"/>
    </source>
</evidence>
<evidence type="ECO:0000256" key="1">
    <source>
        <dbReference type="SAM" id="MobiDB-lite"/>
    </source>
</evidence>
<comment type="caution">
    <text evidence="3">The sequence shown here is derived from an EMBL/GenBank/DDBJ whole genome shotgun (WGS) entry which is preliminary data.</text>
</comment>
<reference evidence="3 4" key="1">
    <citation type="submission" date="2017-11" db="EMBL/GenBank/DDBJ databases">
        <title>Draft genome sequence of environmental isolate Aeromonas lusitania sp. nov. MDC 2473.</title>
        <authorList>
            <person name="Colston S.M."/>
            <person name="Navarro A."/>
            <person name="Martinez-Murcia A.J."/>
            <person name="Graf J."/>
        </authorList>
    </citation>
    <scope>NUCLEOTIDE SEQUENCE [LARGE SCALE GENOMIC DNA]</scope>
    <source>
        <strain evidence="3 4">MDC 2473</strain>
    </source>
</reference>
<keyword evidence="2" id="KW-0732">Signal</keyword>
<sequence>MEKRSIPSTRTRNWNMNKLIPLSLAAVFALTSGFTMAATPTKGAAHQTTQTKVVKKHHKATHAKAAPTTKKATPKSA</sequence>
<proteinExistence type="predicted"/>
<gene>
    <name evidence="3" type="ORF">CUC44_10645</name>
</gene>
<evidence type="ECO:0008006" key="5">
    <source>
        <dbReference type="Google" id="ProtNLM"/>
    </source>
</evidence>
<name>A0A2M8H974_9GAMM</name>
<evidence type="ECO:0000313" key="4">
    <source>
        <dbReference type="Proteomes" id="UP000232060"/>
    </source>
</evidence>
<feature type="signal peptide" evidence="2">
    <location>
        <begin position="1"/>
        <end position="37"/>
    </location>
</feature>
<dbReference type="EMBL" id="PGCP01000015">
    <property type="protein sequence ID" value="PJC93117.1"/>
    <property type="molecule type" value="Genomic_DNA"/>
</dbReference>
<feature type="chain" id="PRO_5014604810" description="Acid-shock protein" evidence="2">
    <location>
        <begin position="38"/>
        <end position="77"/>
    </location>
</feature>
<dbReference type="Proteomes" id="UP000232060">
    <property type="component" value="Unassembled WGS sequence"/>
</dbReference>
<accession>A0A2M8H974</accession>
<keyword evidence="4" id="KW-1185">Reference proteome</keyword>
<dbReference type="AlphaFoldDB" id="A0A2M8H974"/>
<feature type="compositionally biased region" description="Low complexity" evidence="1">
    <location>
        <begin position="63"/>
        <end position="77"/>
    </location>
</feature>